<evidence type="ECO:0000256" key="1">
    <source>
        <dbReference type="ARBA" id="ARBA00009437"/>
    </source>
</evidence>
<dbReference type="AlphaFoldDB" id="A0A0C1QLD7"/>
<dbReference type="EMBL" id="JXBL01000001">
    <property type="protein sequence ID" value="KIE41422.1"/>
    <property type="molecule type" value="Genomic_DNA"/>
</dbReference>
<feature type="domain" description="HTH lysR-type" evidence="5">
    <location>
        <begin position="3"/>
        <end position="60"/>
    </location>
</feature>
<evidence type="ECO:0000313" key="7">
    <source>
        <dbReference type="Proteomes" id="UP000031433"/>
    </source>
</evidence>
<evidence type="ECO:0000256" key="4">
    <source>
        <dbReference type="ARBA" id="ARBA00023163"/>
    </source>
</evidence>
<dbReference type="Gene3D" id="1.10.10.10">
    <property type="entry name" value="Winged helix-like DNA-binding domain superfamily/Winged helix DNA-binding domain"/>
    <property type="match status" value="1"/>
</dbReference>
<keyword evidence="3" id="KW-0238">DNA-binding</keyword>
<accession>A0A0C1QLD7</accession>
<dbReference type="PANTHER" id="PTHR30126:SF91">
    <property type="entry name" value="LYSR FAMILY TRANSCRIPTIONAL REGULATOR"/>
    <property type="match status" value="1"/>
</dbReference>
<dbReference type="Gene3D" id="3.40.190.290">
    <property type="match status" value="1"/>
</dbReference>
<evidence type="ECO:0000313" key="6">
    <source>
        <dbReference type="EMBL" id="KIE41422.1"/>
    </source>
</evidence>
<dbReference type="SUPFAM" id="SSF46785">
    <property type="entry name" value="Winged helix' DNA-binding domain"/>
    <property type="match status" value="1"/>
</dbReference>
<keyword evidence="7" id="KW-1185">Reference proteome</keyword>
<dbReference type="PANTHER" id="PTHR30126">
    <property type="entry name" value="HTH-TYPE TRANSCRIPTIONAL REGULATOR"/>
    <property type="match status" value="1"/>
</dbReference>
<dbReference type="InterPro" id="IPR036390">
    <property type="entry name" value="WH_DNA-bd_sf"/>
</dbReference>
<comment type="caution">
    <text evidence="6">The sequence shown here is derived from an EMBL/GenBank/DDBJ whole genome shotgun (WGS) entry which is preliminary data.</text>
</comment>
<evidence type="ECO:0000256" key="2">
    <source>
        <dbReference type="ARBA" id="ARBA00023015"/>
    </source>
</evidence>
<gene>
    <name evidence="6" type="ORF">SE37_01630</name>
</gene>
<dbReference type="PRINTS" id="PR00039">
    <property type="entry name" value="HTHLYSR"/>
</dbReference>
<organism evidence="6 7">
    <name type="scientific">Geobacter soli</name>
    <dbReference type="NCBI Taxonomy" id="1510391"/>
    <lineage>
        <taxon>Bacteria</taxon>
        <taxon>Pseudomonadati</taxon>
        <taxon>Thermodesulfobacteriota</taxon>
        <taxon>Desulfuromonadia</taxon>
        <taxon>Geobacterales</taxon>
        <taxon>Geobacteraceae</taxon>
        <taxon>Geobacter</taxon>
    </lineage>
</organism>
<dbReference type="Pfam" id="PF03466">
    <property type="entry name" value="LysR_substrate"/>
    <property type="match status" value="1"/>
</dbReference>
<keyword evidence="2" id="KW-0805">Transcription regulation</keyword>
<comment type="similarity">
    <text evidence="1">Belongs to the LysR transcriptional regulatory family.</text>
</comment>
<dbReference type="InterPro" id="IPR005119">
    <property type="entry name" value="LysR_subst-bd"/>
</dbReference>
<dbReference type="InterPro" id="IPR036388">
    <property type="entry name" value="WH-like_DNA-bd_sf"/>
</dbReference>
<evidence type="ECO:0000259" key="5">
    <source>
        <dbReference type="PROSITE" id="PS50931"/>
    </source>
</evidence>
<name>A0A0C1QLD7_9BACT</name>
<dbReference type="Proteomes" id="UP000031433">
    <property type="component" value="Unassembled WGS sequence"/>
</dbReference>
<dbReference type="InterPro" id="IPR000847">
    <property type="entry name" value="LysR_HTH_N"/>
</dbReference>
<keyword evidence="4" id="KW-0804">Transcription</keyword>
<evidence type="ECO:0000256" key="3">
    <source>
        <dbReference type="ARBA" id="ARBA00023125"/>
    </source>
</evidence>
<dbReference type="GO" id="GO:0003700">
    <property type="term" value="F:DNA-binding transcription factor activity"/>
    <property type="evidence" value="ECO:0007669"/>
    <property type="project" value="InterPro"/>
</dbReference>
<dbReference type="CDD" id="cd08420">
    <property type="entry name" value="PBP2_CysL_like"/>
    <property type="match status" value="1"/>
</dbReference>
<dbReference type="GO" id="GO:0000976">
    <property type="term" value="F:transcription cis-regulatory region binding"/>
    <property type="evidence" value="ECO:0007669"/>
    <property type="project" value="TreeGrafter"/>
</dbReference>
<dbReference type="Pfam" id="PF00126">
    <property type="entry name" value="HTH_1"/>
    <property type="match status" value="1"/>
</dbReference>
<dbReference type="PROSITE" id="PS50931">
    <property type="entry name" value="HTH_LYSR"/>
    <property type="match status" value="1"/>
</dbReference>
<reference evidence="6 7" key="1">
    <citation type="submission" date="2015-01" db="EMBL/GenBank/DDBJ databases">
        <title>Genome sequence of the anaerobic bacterium Geobacter soli GSS01, a dissimilatory Fe(III) reducer from soil.</title>
        <authorList>
            <person name="Yang G."/>
            <person name="Zhou S."/>
        </authorList>
    </citation>
    <scope>NUCLEOTIDE SEQUENCE [LARGE SCALE GENOMIC DNA]</scope>
    <source>
        <strain evidence="6 7">GSS01</strain>
    </source>
</reference>
<dbReference type="SUPFAM" id="SSF53850">
    <property type="entry name" value="Periplasmic binding protein-like II"/>
    <property type="match status" value="1"/>
</dbReference>
<proteinExistence type="inferred from homology"/>
<dbReference type="RefSeq" id="WP_039643157.1">
    <property type="nucleotide sequence ID" value="NZ_JXBL01000001.1"/>
</dbReference>
<sequence>MAITLRQLEIFEKVAKCGHVTQASKQLFITQSAVSMAIAELERLAGAPLFERHGKRLILNDRGRKILPGAEEVIRKTGEIEQFLNDSVGEPRGTLNVGASTTIGNYILPGIVAEFSREYPKAKVLLTIGNARQIENALENGDLDLGLIEGIPHSGVLDTTAWKHDELVVVVGKGHPWACDRSASVEMLRTAPWIMREKGSGTREVFEAAMAGRNIEFSISLELGHSEAIKKATEAGLGVGCLSRIAVGRELEHGWLVEIECPLDLRRTLSIQTRTCGYKTRLLQEFCLLLSQHRDAGADM</sequence>
<protein>
    <submittedName>
        <fullName evidence="6">LysR family transcriptional regulator</fullName>
    </submittedName>
</protein>